<feature type="chain" id="PRO_5025544995" evidence="1">
    <location>
        <begin position="30"/>
        <end position="86"/>
    </location>
</feature>
<comment type="caution">
    <text evidence="2">The sequence shown here is derived from an EMBL/GenBank/DDBJ whole genome shotgun (WGS) entry which is preliminary data.</text>
</comment>
<feature type="non-terminal residue" evidence="2">
    <location>
        <position position="1"/>
    </location>
</feature>
<evidence type="ECO:0000256" key="1">
    <source>
        <dbReference type="SAM" id="SignalP"/>
    </source>
</evidence>
<dbReference type="EMBL" id="BKCJ011764451">
    <property type="protein sequence ID" value="GFD51004.1"/>
    <property type="molecule type" value="Genomic_DNA"/>
</dbReference>
<organism evidence="2">
    <name type="scientific">Tanacetum cinerariifolium</name>
    <name type="common">Dalmatian daisy</name>
    <name type="synonym">Chrysanthemum cinerariifolium</name>
    <dbReference type="NCBI Taxonomy" id="118510"/>
    <lineage>
        <taxon>Eukaryota</taxon>
        <taxon>Viridiplantae</taxon>
        <taxon>Streptophyta</taxon>
        <taxon>Embryophyta</taxon>
        <taxon>Tracheophyta</taxon>
        <taxon>Spermatophyta</taxon>
        <taxon>Magnoliopsida</taxon>
        <taxon>eudicotyledons</taxon>
        <taxon>Gunneridae</taxon>
        <taxon>Pentapetalae</taxon>
        <taxon>asterids</taxon>
        <taxon>campanulids</taxon>
        <taxon>Asterales</taxon>
        <taxon>Asteraceae</taxon>
        <taxon>Asteroideae</taxon>
        <taxon>Anthemideae</taxon>
        <taxon>Anthemidinae</taxon>
        <taxon>Tanacetum</taxon>
    </lineage>
</organism>
<accession>A0A699X2W5</accession>
<proteinExistence type="predicted"/>
<sequence length="86" mass="8089">VADAPPAKLTVAVVAVTLLTATLVGAAQGAEVVMRHVFRAVVGGAAQQQGGVGEAAIGAEANVDGGAVHAVGCGARHVPGNGLAAA</sequence>
<feature type="non-terminal residue" evidence="2">
    <location>
        <position position="86"/>
    </location>
</feature>
<reference evidence="2" key="1">
    <citation type="journal article" date="2019" name="Sci. Rep.">
        <title>Draft genome of Tanacetum cinerariifolium, the natural source of mosquito coil.</title>
        <authorList>
            <person name="Yamashiro T."/>
            <person name="Shiraishi A."/>
            <person name="Satake H."/>
            <person name="Nakayama K."/>
        </authorList>
    </citation>
    <scope>NUCLEOTIDE SEQUENCE</scope>
</reference>
<protein>
    <submittedName>
        <fullName evidence="2">Uncharacterized protein</fullName>
    </submittedName>
</protein>
<gene>
    <name evidence="2" type="ORF">Tci_922973</name>
</gene>
<evidence type="ECO:0000313" key="2">
    <source>
        <dbReference type="EMBL" id="GFD51004.1"/>
    </source>
</evidence>
<feature type="signal peptide" evidence="1">
    <location>
        <begin position="1"/>
        <end position="29"/>
    </location>
</feature>
<keyword evidence="1" id="KW-0732">Signal</keyword>
<dbReference type="AlphaFoldDB" id="A0A699X2W5"/>
<name>A0A699X2W5_TANCI</name>